<name>A0A174LNT3_FLAPL</name>
<reference evidence="1 2" key="1">
    <citation type="submission" date="2015-09" db="EMBL/GenBank/DDBJ databases">
        <authorList>
            <consortium name="Pathogen Informatics"/>
        </authorList>
    </citation>
    <scope>NUCLEOTIDE SEQUENCE [LARGE SCALE GENOMIC DNA]</scope>
    <source>
        <strain evidence="1 2">2789STDY5608854</strain>
    </source>
</reference>
<evidence type="ECO:0000313" key="1">
    <source>
        <dbReference type="EMBL" id="CUP25852.1"/>
    </source>
</evidence>
<evidence type="ECO:0000313" key="2">
    <source>
        <dbReference type="Proteomes" id="UP000095746"/>
    </source>
</evidence>
<dbReference type="Proteomes" id="UP000095746">
    <property type="component" value="Unassembled WGS sequence"/>
</dbReference>
<gene>
    <name evidence="1" type="ORF">ERS852411_02900</name>
</gene>
<organism evidence="1 2">
    <name type="scientific">Flavonifractor plautii</name>
    <name type="common">Fusobacterium plautii</name>
    <dbReference type="NCBI Taxonomy" id="292800"/>
    <lineage>
        <taxon>Bacteria</taxon>
        <taxon>Bacillati</taxon>
        <taxon>Bacillota</taxon>
        <taxon>Clostridia</taxon>
        <taxon>Eubacteriales</taxon>
        <taxon>Oscillospiraceae</taxon>
        <taxon>Flavonifractor</taxon>
    </lineage>
</organism>
<sequence>MVEPLHADLPPGALPHGLFHKVARLVAEQAVDPPNELPPGLVAELGLAVEGPAQQPVGVPGGDDAAGDHLPGEGVPLADTLDIGGNFVVQGGDGGAHPVAQLRLGAELVRPAEGGVPRGDAPPHVPAAAGLQLRPEGGRGILGTQGGILHAAAGSEENQVVFRQINVLLCPVPQQHQAAGLLAAGPEVELHVHHPGVEVELDAMLLQVLEHGEDHGLILVVAGEAQGGEVGQAPHVVDEALEVELHLQGGVPVLKGEHGAPVEPEVGLQHRTAEHVRDALVVQGLVGGEEQLHDLHGALIAQAELAVGVGVLPPVDRGPHEGVVGIPLVEPVVLVQDGHALGLDGRDGAEQIPHDLEVVVHLPAAPHDVAQPLVVPAVAGAAGDGFLLQDVDVPTGHLPVPHQIAGRRQGRQAGAHQIGRFMLHALRLHRAGKGLVIAAGIIHENASVS</sequence>
<accession>A0A174LNT3</accession>
<proteinExistence type="predicted"/>
<protein>
    <submittedName>
        <fullName evidence="1">Uncharacterized protein</fullName>
    </submittedName>
</protein>
<dbReference type="AlphaFoldDB" id="A0A174LNT3"/>
<dbReference type="EMBL" id="CYZT01000298">
    <property type="protein sequence ID" value="CUP25852.1"/>
    <property type="molecule type" value="Genomic_DNA"/>
</dbReference>